<organism evidence="3 4">
    <name type="scientific">Azospirillum griseum</name>
    <dbReference type="NCBI Taxonomy" id="2496639"/>
    <lineage>
        <taxon>Bacteria</taxon>
        <taxon>Pseudomonadati</taxon>
        <taxon>Pseudomonadota</taxon>
        <taxon>Alphaproteobacteria</taxon>
        <taxon>Rhodospirillales</taxon>
        <taxon>Azospirillaceae</taxon>
        <taxon>Azospirillum</taxon>
    </lineage>
</organism>
<dbReference type="Gene3D" id="1.10.287.1490">
    <property type="match status" value="1"/>
</dbReference>
<keyword evidence="4" id="KW-1185">Reference proteome</keyword>
<dbReference type="CDD" id="cd04184">
    <property type="entry name" value="GT2_RfbC_Mx_like"/>
    <property type="match status" value="1"/>
</dbReference>
<dbReference type="AlphaFoldDB" id="A0A3S0HWS8"/>
<dbReference type="Pfam" id="PF00535">
    <property type="entry name" value="Glycos_transf_2"/>
    <property type="match status" value="2"/>
</dbReference>
<feature type="domain" description="Glycosyltransferase 2-like" evidence="2">
    <location>
        <begin position="861"/>
        <end position="1039"/>
    </location>
</feature>
<keyword evidence="3" id="KW-0808">Transferase</keyword>
<dbReference type="Pfam" id="PF13578">
    <property type="entry name" value="Methyltransf_24"/>
    <property type="match status" value="1"/>
</dbReference>
<dbReference type="CDD" id="cd04186">
    <property type="entry name" value="GT_2_like_c"/>
    <property type="match status" value="1"/>
</dbReference>
<dbReference type="Gene3D" id="3.40.50.150">
    <property type="entry name" value="Vaccinia Virus protein VP39"/>
    <property type="match status" value="1"/>
</dbReference>
<protein>
    <submittedName>
        <fullName evidence="3">Glycosyltransferase</fullName>
    </submittedName>
</protein>
<dbReference type="InterPro" id="IPR029063">
    <property type="entry name" value="SAM-dependent_MTases_sf"/>
</dbReference>
<gene>
    <name evidence="3" type="ORF">EJ903_23975</name>
</gene>
<evidence type="ECO:0000313" key="4">
    <source>
        <dbReference type="Proteomes" id="UP000277007"/>
    </source>
</evidence>
<evidence type="ECO:0000313" key="3">
    <source>
        <dbReference type="EMBL" id="RTR14213.1"/>
    </source>
</evidence>
<sequence>MDSFLKDAASDTLQRLCRPISFLTPDLIVAPASWLGHTPFALWVIDAMRPRTLVELGTHTGNSYSAFCQAVKLLDTGTACYAVDTWQGDPQAGYYGDDVHRALADFHDPRYGAFSRMLRMTFDDAVGHFSDGSVDLLHIDGLHTYDAVRHDFETWLPKMSDRGVVLFHDINVRKGDFGVWKLWDEVTARYPSFAFLHSNGLGVLAVGSDWTEAIRWLFDAGRDAGKTQQIRAFFDRLGGGVIETQQAQERARRILDLEQTIADLHGTVRLRVDEIRALMTTVSERDQSIAVIQQGTAARDTHIANLDGIIAARQNEIDALRDEIGRLEKEAEGLHAERRALSDRLHGEIAQLRAANDALHGVIHARDQLLQAMVTSTSWKLSAPVRKLGRLAGRLRHLHRSRLHTMALEPMHDITRLASGGFETFGVDPAFRLVSNRGSVPTGWCVLRYRVSDTTVPLAPVLYLDRGAGFGEELAQRLPPVIDGTVEALVHLPFDTKGVRLDPTDRPAQFRLDDVTIQEIGKIQLLARLLKAHQTQIPRGLRYLRQHGLGATKHKLLEKLQSNMVVGSYDSWIQLYDTLTAFDRDAISKAIEAMPRKPLISIVMPVYNTPELYLRRALDTVLEQLYPHWELCIADDASTAPHVATVLAEYAARDSRVKTIRRPTNGHISAASNSALALASGEFVALMDHDDELPPHALYAVVDEILRHPDVDIIYSDEDKIDENGHRYDPYFKTDWNPDLFHGQNMVSHLGVFRRTLLEEIKGFRVGYEGSQDYDLVLRAVEKTVAERIRHIPTILYHWRVFSSSSSFSTVALPTATDAARRALQDHFQRTGQPVQVVPAPGAQWYTRMIYPMPTPAPLVSLLVPTRDKVDLLRQCVEGLLTETDYPNLEVIILDNNSAEKETLDYFASLEGRDRVRVLRYDGPFNFSAINNFGVRAAKGDVIGLINNDIKVIEPGWLTEMVAHALRPGIGAVGAKLYYGDDTIQHAGVITGINGVANHIHKHLPREHPGHFARLMLTQNMSCVTAACLIMRKAVFDEVGGLNETHLAVAFNDVDLCLRVRDAGYRLVWTPFAELYHLESASRGSDTAPDKIDRFRREIAYMKERWGQSLVEDPFYNPNLTLDAPDFSLAFPPRVVRPWLRTDEPATRKELEKEGI</sequence>
<dbReference type="Gene3D" id="3.90.550.10">
    <property type="entry name" value="Spore Coat Polysaccharide Biosynthesis Protein SpsA, Chain A"/>
    <property type="match status" value="2"/>
</dbReference>
<dbReference type="InterPro" id="IPR001173">
    <property type="entry name" value="Glyco_trans_2-like"/>
</dbReference>
<dbReference type="SUPFAM" id="SSF53335">
    <property type="entry name" value="S-adenosyl-L-methionine-dependent methyltransferases"/>
    <property type="match status" value="1"/>
</dbReference>
<keyword evidence="1" id="KW-0175">Coiled coil</keyword>
<dbReference type="InterPro" id="IPR029044">
    <property type="entry name" value="Nucleotide-diphossugar_trans"/>
</dbReference>
<evidence type="ECO:0000259" key="2">
    <source>
        <dbReference type="Pfam" id="PF00535"/>
    </source>
</evidence>
<proteinExistence type="predicted"/>
<dbReference type="GO" id="GO:0016757">
    <property type="term" value="F:glycosyltransferase activity"/>
    <property type="evidence" value="ECO:0007669"/>
    <property type="project" value="UniProtKB-KW"/>
</dbReference>
<dbReference type="SUPFAM" id="SSF53448">
    <property type="entry name" value="Nucleotide-diphospho-sugar transferases"/>
    <property type="match status" value="2"/>
</dbReference>
<accession>A0A3S0HWS8</accession>
<dbReference type="OrthoDB" id="115878at2"/>
<dbReference type="PANTHER" id="PTHR43179">
    <property type="entry name" value="RHAMNOSYLTRANSFERASE WBBL"/>
    <property type="match status" value="1"/>
</dbReference>
<dbReference type="EMBL" id="RXMA01000040">
    <property type="protein sequence ID" value="RTR14213.1"/>
    <property type="molecule type" value="Genomic_DNA"/>
</dbReference>
<name>A0A3S0HWS8_9PROT</name>
<dbReference type="RefSeq" id="WP_126620246.1">
    <property type="nucleotide sequence ID" value="NZ_JBHUCY010000103.1"/>
</dbReference>
<comment type="caution">
    <text evidence="3">The sequence shown here is derived from an EMBL/GenBank/DDBJ whole genome shotgun (WGS) entry which is preliminary data.</text>
</comment>
<reference evidence="3 4" key="1">
    <citation type="submission" date="2018-12" db="EMBL/GenBank/DDBJ databases">
        <authorList>
            <person name="Yang Y."/>
        </authorList>
    </citation>
    <scope>NUCLEOTIDE SEQUENCE [LARGE SCALE GENOMIC DNA]</scope>
    <source>
        <strain evidence="3 4">L-25-5w-1</strain>
    </source>
</reference>
<dbReference type="PANTHER" id="PTHR43179:SF7">
    <property type="entry name" value="RHAMNOSYLTRANSFERASE WBBL"/>
    <property type="match status" value="1"/>
</dbReference>
<dbReference type="Proteomes" id="UP000277007">
    <property type="component" value="Unassembled WGS sequence"/>
</dbReference>
<feature type="domain" description="Glycosyltransferase 2-like" evidence="2">
    <location>
        <begin position="601"/>
        <end position="761"/>
    </location>
</feature>
<feature type="coiled-coil region" evidence="1">
    <location>
        <begin position="303"/>
        <end position="344"/>
    </location>
</feature>
<evidence type="ECO:0000256" key="1">
    <source>
        <dbReference type="SAM" id="Coils"/>
    </source>
</evidence>